<evidence type="ECO:0000313" key="4">
    <source>
        <dbReference type="EMBL" id="ESU37187.1"/>
    </source>
</evidence>
<dbReference type="Proteomes" id="UP000018320">
    <property type="component" value="Unassembled WGS sequence"/>
</dbReference>
<dbReference type="PANTHER" id="PTHR47307">
    <property type="entry name" value="GLUTATHIONE-REGULATED POTASSIUM-EFFLUX SYSTEM ANCILLARY PROTEIN KEFG"/>
    <property type="match status" value="1"/>
</dbReference>
<dbReference type="SUPFAM" id="SSF52218">
    <property type="entry name" value="Flavoproteins"/>
    <property type="match status" value="1"/>
</dbReference>
<feature type="compositionally biased region" description="Low complexity" evidence="2">
    <location>
        <begin position="135"/>
        <end position="154"/>
    </location>
</feature>
<keyword evidence="1" id="KW-0560">Oxidoreductase</keyword>
<dbReference type="Gene3D" id="3.40.50.360">
    <property type="match status" value="1"/>
</dbReference>
<name>V6TFR6_GIAIN</name>
<dbReference type="PANTHER" id="PTHR47307:SF1">
    <property type="entry name" value="GLUTATHIONE-REGULATED POTASSIUM-EFFLUX SYSTEM ANCILLARY PROTEIN KEFG"/>
    <property type="match status" value="1"/>
</dbReference>
<dbReference type="InterPro" id="IPR029039">
    <property type="entry name" value="Flavoprotein-like_sf"/>
</dbReference>
<feature type="domain" description="Flavodoxin-like fold" evidence="3">
    <location>
        <begin position="1"/>
        <end position="123"/>
    </location>
</feature>
<gene>
    <name evidence="4" type="ORF">DHA2_152979</name>
</gene>
<dbReference type="AlphaFoldDB" id="V6TFR6"/>
<evidence type="ECO:0000313" key="5">
    <source>
        <dbReference type="Proteomes" id="UP000018320"/>
    </source>
</evidence>
<reference evidence="4 5" key="2">
    <citation type="journal article" date="2013" name="Genome Biol. Evol.">
        <title>Genome sequencing of Giardia lamblia genotypes A2 and B isolates (DH and GS) and comparative analysis with the genomes of genotypes A1 and E (WB and Pig).</title>
        <authorList>
            <person name="Adam R.D."/>
            <person name="Dahlstrom E.W."/>
            <person name="Martens C.A."/>
            <person name="Bruno D.P."/>
            <person name="Barbian K.D."/>
            <person name="Ricklefs S.M."/>
            <person name="Hernandez M.M."/>
            <person name="Narla N.P."/>
            <person name="Patel R.B."/>
            <person name="Porcella S.F."/>
            <person name="Nash T.E."/>
        </authorList>
    </citation>
    <scope>NUCLEOTIDE SEQUENCE [LARGE SCALE GENOMIC DNA]</scope>
    <source>
        <strain evidence="4 5">DH</strain>
    </source>
</reference>
<evidence type="ECO:0000256" key="2">
    <source>
        <dbReference type="SAM" id="MobiDB-lite"/>
    </source>
</evidence>
<proteinExistence type="predicted"/>
<evidence type="ECO:0000256" key="1">
    <source>
        <dbReference type="ARBA" id="ARBA00023002"/>
    </source>
</evidence>
<sequence length="154" mass="17266">MHIVLYYSHPAELKSVVNAPLVEAAKKLKNVEVRWLDELYPSLHMTPEQVSEEQRIIEKADAVFFQFPVHWFSSPPSLSVFMDSVLTYGWAYGSKAVIAGKRFRVIYTCGARWRSTPGSSLQATWSSRSTRALGSASATRSRPSSSSPTPTRTR</sequence>
<feature type="region of interest" description="Disordered" evidence="2">
    <location>
        <begin position="117"/>
        <end position="154"/>
    </location>
</feature>
<evidence type="ECO:0000259" key="3">
    <source>
        <dbReference type="Pfam" id="PF02525"/>
    </source>
</evidence>
<accession>V6TFR6</accession>
<dbReference type="GO" id="GO:0016491">
    <property type="term" value="F:oxidoreductase activity"/>
    <property type="evidence" value="ECO:0007669"/>
    <property type="project" value="UniProtKB-KW"/>
</dbReference>
<dbReference type="VEuPathDB" id="GiardiaDB:DHA2_152979"/>
<dbReference type="EMBL" id="AHGT01000031">
    <property type="protein sequence ID" value="ESU37187.1"/>
    <property type="molecule type" value="Genomic_DNA"/>
</dbReference>
<feature type="compositionally biased region" description="Polar residues" evidence="2">
    <location>
        <begin position="117"/>
        <end position="132"/>
    </location>
</feature>
<dbReference type="InterPro" id="IPR046980">
    <property type="entry name" value="KefG/KefF"/>
</dbReference>
<dbReference type="InterPro" id="IPR003680">
    <property type="entry name" value="Flavodoxin_fold"/>
</dbReference>
<dbReference type="Pfam" id="PF02525">
    <property type="entry name" value="Flavodoxin_2"/>
    <property type="match status" value="1"/>
</dbReference>
<comment type="caution">
    <text evidence="4">The sequence shown here is derived from an EMBL/GenBank/DDBJ whole genome shotgun (WGS) entry which is preliminary data.</text>
</comment>
<reference evidence="5" key="1">
    <citation type="submission" date="2012-02" db="EMBL/GenBank/DDBJ databases">
        <title>Genome sequencing of Giardia lamblia Genotypes A2 and B isolates (DH and GS) and comparative analysis with the genomes of Genotypes A1 and E (WB and Pig).</title>
        <authorList>
            <person name="Adam R."/>
            <person name="Dahlstrom E."/>
            <person name="Martens C."/>
            <person name="Bruno D."/>
            <person name="Barbian K."/>
            <person name="Porcella S.F."/>
            <person name="Nash T."/>
        </authorList>
    </citation>
    <scope>NUCLEOTIDE SEQUENCE</scope>
    <source>
        <strain evidence="5">DH</strain>
    </source>
</reference>
<organism evidence="4 5">
    <name type="scientific">Giardia intestinalis</name>
    <name type="common">Giardia lamblia</name>
    <dbReference type="NCBI Taxonomy" id="5741"/>
    <lineage>
        <taxon>Eukaryota</taxon>
        <taxon>Metamonada</taxon>
        <taxon>Diplomonadida</taxon>
        <taxon>Hexamitidae</taxon>
        <taxon>Giardiinae</taxon>
        <taxon>Giardia</taxon>
    </lineage>
</organism>
<protein>
    <submittedName>
        <fullName evidence="4">NAD(P)H:menadione oxidoreductase</fullName>
    </submittedName>
</protein>